<dbReference type="EMBL" id="CADCXU010005396">
    <property type="protein sequence ID" value="CAA9997101.1"/>
    <property type="molecule type" value="Genomic_DNA"/>
</dbReference>
<dbReference type="PANTHER" id="PTHR16056">
    <property type="entry name" value="REGULATOR OF MICROTUBULE DYNAMICS PROTEIN"/>
    <property type="match status" value="1"/>
</dbReference>
<feature type="region of interest" description="Disordered" evidence="4">
    <location>
        <begin position="1"/>
        <end position="20"/>
    </location>
</feature>
<dbReference type="Gene3D" id="1.25.10.10">
    <property type="entry name" value="Leucine-rich Repeat Variant"/>
    <property type="match status" value="1"/>
</dbReference>
<feature type="domain" description="Pre-rRNA-processing protein Ipi1 N-terminal" evidence="5">
    <location>
        <begin position="145"/>
        <end position="237"/>
    </location>
</feature>
<keyword evidence="3" id="KW-0539">Nucleus</keyword>
<evidence type="ECO:0000256" key="4">
    <source>
        <dbReference type="SAM" id="MobiDB-lite"/>
    </source>
</evidence>
<organism evidence="6 7">
    <name type="scientific">Nesidiocoris tenuis</name>
    <dbReference type="NCBI Taxonomy" id="355587"/>
    <lineage>
        <taxon>Eukaryota</taxon>
        <taxon>Metazoa</taxon>
        <taxon>Ecdysozoa</taxon>
        <taxon>Arthropoda</taxon>
        <taxon>Hexapoda</taxon>
        <taxon>Insecta</taxon>
        <taxon>Pterygota</taxon>
        <taxon>Neoptera</taxon>
        <taxon>Paraneoptera</taxon>
        <taxon>Hemiptera</taxon>
        <taxon>Heteroptera</taxon>
        <taxon>Panheteroptera</taxon>
        <taxon>Cimicomorpha</taxon>
        <taxon>Miridae</taxon>
        <taxon>Dicyphina</taxon>
        <taxon>Nesidiocoris</taxon>
    </lineage>
</organism>
<evidence type="ECO:0000313" key="7">
    <source>
        <dbReference type="Proteomes" id="UP000479000"/>
    </source>
</evidence>
<evidence type="ECO:0000256" key="3">
    <source>
        <dbReference type="ARBA" id="ARBA00023242"/>
    </source>
</evidence>
<dbReference type="Proteomes" id="UP000479000">
    <property type="component" value="Unassembled WGS sequence"/>
</dbReference>
<dbReference type="InterPro" id="IPR011989">
    <property type="entry name" value="ARM-like"/>
</dbReference>
<dbReference type="InterPro" id="IPR016024">
    <property type="entry name" value="ARM-type_fold"/>
</dbReference>
<evidence type="ECO:0000256" key="1">
    <source>
        <dbReference type="ARBA" id="ARBA00004123"/>
    </source>
</evidence>
<protein>
    <recommendedName>
        <fullName evidence="5">Pre-rRNA-processing protein Ipi1 N-terminal domain-containing protein</fullName>
    </recommendedName>
</protein>
<evidence type="ECO:0000313" key="6">
    <source>
        <dbReference type="EMBL" id="CAA9997101.1"/>
    </source>
</evidence>
<dbReference type="InterPro" id="IPR024679">
    <property type="entry name" value="Ipi1_N"/>
</dbReference>
<keyword evidence="7" id="KW-1185">Reference proteome</keyword>
<accession>A0A6H5G587</accession>
<evidence type="ECO:0000259" key="5">
    <source>
        <dbReference type="Pfam" id="PF12333"/>
    </source>
</evidence>
<dbReference type="AlphaFoldDB" id="A0A6H5G587"/>
<reference evidence="6 7" key="1">
    <citation type="submission" date="2020-02" db="EMBL/GenBank/DDBJ databases">
        <authorList>
            <person name="Ferguson B K."/>
        </authorList>
    </citation>
    <scope>NUCLEOTIDE SEQUENCE [LARGE SCALE GENOMIC DNA]</scope>
</reference>
<dbReference type="GO" id="GO:0071339">
    <property type="term" value="C:MLL1 complex"/>
    <property type="evidence" value="ECO:0007669"/>
    <property type="project" value="TreeGrafter"/>
</dbReference>
<name>A0A6H5G587_9HEMI</name>
<dbReference type="PANTHER" id="PTHR16056:SF2">
    <property type="entry name" value="TESTIS-EXPRESSED PROTEIN 10"/>
    <property type="match status" value="1"/>
</dbReference>
<gene>
    <name evidence="6" type="ORF">NTEN_LOCUS3446</name>
</gene>
<evidence type="ECO:0000256" key="2">
    <source>
        <dbReference type="ARBA" id="ARBA00006427"/>
    </source>
</evidence>
<comment type="subcellular location">
    <subcellularLocation>
        <location evidence="1">Nucleus</location>
    </subcellularLocation>
</comment>
<comment type="similarity">
    <text evidence="2">Belongs to the IPI1/TEX10 family.</text>
</comment>
<feature type="compositionally biased region" description="Basic residues" evidence="4">
    <location>
        <begin position="7"/>
        <end position="20"/>
    </location>
</feature>
<dbReference type="SUPFAM" id="SSF48371">
    <property type="entry name" value="ARM repeat"/>
    <property type="match status" value="1"/>
</dbReference>
<dbReference type="Pfam" id="PF12333">
    <property type="entry name" value="Ipi1_N"/>
    <property type="match status" value="1"/>
</dbReference>
<dbReference type="OrthoDB" id="361362at2759"/>
<proteinExistence type="inferred from homology"/>
<sequence length="613" mass="68763">MPNLSYKKTKQKEKNKKKLKTSLKNVKTKTDLPKGQNLTDTNFKVKKIVVRDQVKPHVSDDILYQRKLNAAELTSRLGHHNSSIKREALDGLRELLGKYSADDLSISHVQLLHSVVRLALDETSSIRKSACKIVAALLASTAPSKLVPFLDTLDSYLLCALTHIERPVREDGLVLLDVCLAHVPDMCRKRAWRLIAVCLDLVSVKNVGARTLSLNLDSSQVVTKWRIGVLERIDSLLALLVEHGDDRANRADPCVEYDDGSQNRFPLYEICDRKNELSAVNLEFEENASDRSGEGKSAEFVENVFPLLMDMFLEVCPVDKSANDDATTDLSEENCKLLGLVVSIVQVAWDLGGKTSESSKKLTPALLRTLVDRRFPFGCSKNDDKSVDVNLSVARLTLSIAGAERWAPVVPFLKNIFRIDGRLSPSDVRTFSDCVSRICLARQFPESEYFLSKVVTTCLQGRSALSQVFFKLLADIALDPKQKRFHELADFRKWLSSLPGKLTSPPVSPQQVKTVSDISVRGFDSFSKSLDDNIELILDVIPNVGDGVKRKQMQRQMATLLHRVREWDDELVESLRTAVDNRYWGDQLTDYIADIVSMKSARYYGYSCIVTNG</sequence>